<organism evidence="5 6">
    <name type="scientific">Caligus rogercresseyi</name>
    <name type="common">Sea louse</name>
    <dbReference type="NCBI Taxonomy" id="217165"/>
    <lineage>
        <taxon>Eukaryota</taxon>
        <taxon>Metazoa</taxon>
        <taxon>Ecdysozoa</taxon>
        <taxon>Arthropoda</taxon>
        <taxon>Crustacea</taxon>
        <taxon>Multicrustacea</taxon>
        <taxon>Hexanauplia</taxon>
        <taxon>Copepoda</taxon>
        <taxon>Siphonostomatoida</taxon>
        <taxon>Caligidae</taxon>
        <taxon>Caligus</taxon>
    </lineage>
</organism>
<dbReference type="Gene3D" id="2.60.40.150">
    <property type="entry name" value="C2 domain"/>
    <property type="match status" value="1"/>
</dbReference>
<keyword evidence="1 3" id="KW-0812">Transmembrane</keyword>
<evidence type="ECO:0000259" key="4">
    <source>
        <dbReference type="PROSITE" id="PS50004"/>
    </source>
</evidence>
<evidence type="ECO:0000256" key="1">
    <source>
        <dbReference type="ARBA" id="ARBA00022692"/>
    </source>
</evidence>
<dbReference type="GO" id="GO:0005509">
    <property type="term" value="F:calcium ion binding"/>
    <property type="evidence" value="ECO:0007669"/>
    <property type="project" value="TreeGrafter"/>
</dbReference>
<dbReference type="Proteomes" id="UP000595437">
    <property type="component" value="Chromosome 18"/>
</dbReference>
<dbReference type="PANTHER" id="PTHR45761:SF1">
    <property type="entry name" value="EXTENDED SYNAPTOTAGMIN-LIKE PROTEIN 2, ISOFORM C"/>
    <property type="match status" value="1"/>
</dbReference>
<gene>
    <name evidence="5" type="ORF">FKW44_023990</name>
</gene>
<reference evidence="6" key="1">
    <citation type="submission" date="2021-01" db="EMBL/GenBank/DDBJ databases">
        <title>Caligus Genome Assembly.</title>
        <authorList>
            <person name="Gallardo-Escarate C."/>
        </authorList>
    </citation>
    <scope>NUCLEOTIDE SEQUENCE [LARGE SCALE GENOMIC DNA]</scope>
</reference>
<dbReference type="CDD" id="cd21670">
    <property type="entry name" value="SMP_ESyt"/>
    <property type="match status" value="1"/>
</dbReference>
<dbReference type="GO" id="GO:0031210">
    <property type="term" value="F:phosphatidylcholine binding"/>
    <property type="evidence" value="ECO:0007669"/>
    <property type="project" value="TreeGrafter"/>
</dbReference>
<evidence type="ECO:0000313" key="5">
    <source>
        <dbReference type="EMBL" id="QQP35699.1"/>
    </source>
</evidence>
<keyword evidence="6" id="KW-1185">Reference proteome</keyword>
<dbReference type="SMART" id="SM00239">
    <property type="entry name" value="C2"/>
    <property type="match status" value="1"/>
</dbReference>
<dbReference type="InterPro" id="IPR039010">
    <property type="entry name" value="Synaptotagmin_SMP"/>
</dbReference>
<keyword evidence="2 3" id="KW-1133">Transmembrane helix</keyword>
<dbReference type="SUPFAM" id="SSF49562">
    <property type="entry name" value="C2 domain (Calcium/lipid-binding domain, CaLB)"/>
    <property type="match status" value="1"/>
</dbReference>
<proteinExistence type="predicted"/>
<dbReference type="GO" id="GO:0035091">
    <property type="term" value="F:phosphatidylinositol binding"/>
    <property type="evidence" value="ECO:0007669"/>
    <property type="project" value="TreeGrafter"/>
</dbReference>
<dbReference type="Pfam" id="PF00168">
    <property type="entry name" value="C2"/>
    <property type="match status" value="1"/>
</dbReference>
<sequence length="601" mass="67897">ISKWEENLKTQKQDLRKKEAELLRSVSANSSLPLFSKELREAVMEVASNIREEMEDSPFRLPTPMMTFIRNTEEIFAKDWFRNLLPFIVKLMEWTVVFCLGVWGFGYGSLLFLFSIYALKANGDATSIRETLFGEMSREDFMSKVPPESLPLWISSSNSCERVDWLNDIIQQTWGHIGSYATSFIKAFIEPGINEILDDMQLKELSGFDIKRVALGSVPVKLGGIKVFPSRNKAQGVVLETEIIYAGDARIKNIKFRGLARIHLKPLLNTFPILGGFEVTFIKTPLLNYSLGGLGTFAEIPGINSLVKSIVESQIKSRFVWPNKFKLTLPIQDSPLKQPGKNLESSSYLRPLGLLNVEVIEAEDLVAKDMKLRGKSSSDPYVIVSVNGEEVSFQSQYVDKSLNPLWNYECSFILDGDLLPDDHNLQIQVYDYDHGTQDDFMVISKGEETELWCNLTDTKKGRIHVKLLFREISIGVTPSSDYILSIYISSCRNLLNTKDQSPSSPVKILINGKVTLHQKKRITEDKVHVIEEGARFLTKSGSYFTIDVLDGKNSSEIYGRVKIAVDKILTSTNWEINNEEIPLNYPTSASIHLSAKLYSLS</sequence>
<evidence type="ECO:0000256" key="3">
    <source>
        <dbReference type="SAM" id="Phobius"/>
    </source>
</evidence>
<dbReference type="GO" id="GO:0005544">
    <property type="term" value="F:calcium-dependent phospholipid binding"/>
    <property type="evidence" value="ECO:0007669"/>
    <property type="project" value="TreeGrafter"/>
</dbReference>
<name>A0A7T8GPW1_CALRO</name>
<dbReference type="Pfam" id="PF17047">
    <property type="entry name" value="SMP_LBD"/>
    <property type="match status" value="1"/>
</dbReference>
<dbReference type="InterPro" id="IPR035892">
    <property type="entry name" value="C2_domain_sf"/>
</dbReference>
<dbReference type="GO" id="GO:0008429">
    <property type="term" value="F:phosphatidylethanolamine binding"/>
    <property type="evidence" value="ECO:0007669"/>
    <property type="project" value="TreeGrafter"/>
</dbReference>
<protein>
    <submittedName>
        <fullName evidence="5">Extended synaptotagminlike protein 2a</fullName>
    </submittedName>
</protein>
<dbReference type="PROSITE" id="PS50004">
    <property type="entry name" value="C2"/>
    <property type="match status" value="1"/>
</dbReference>
<dbReference type="GO" id="GO:0005789">
    <property type="term" value="C:endoplasmic reticulum membrane"/>
    <property type="evidence" value="ECO:0007669"/>
    <property type="project" value="TreeGrafter"/>
</dbReference>
<dbReference type="InterPro" id="IPR000008">
    <property type="entry name" value="C2_dom"/>
</dbReference>
<dbReference type="OrthoDB" id="5973539at2759"/>
<dbReference type="EMBL" id="CP045907">
    <property type="protein sequence ID" value="QQP35699.1"/>
    <property type="molecule type" value="Genomic_DNA"/>
</dbReference>
<dbReference type="PANTHER" id="PTHR45761">
    <property type="entry name" value="EXTENDED SYNAPTOTAGMIN-LIKE PROTEIN 2, ISOFORM C"/>
    <property type="match status" value="1"/>
</dbReference>
<keyword evidence="3" id="KW-0472">Membrane</keyword>
<evidence type="ECO:0000313" key="6">
    <source>
        <dbReference type="Proteomes" id="UP000595437"/>
    </source>
</evidence>
<feature type="transmembrane region" description="Helical" evidence="3">
    <location>
        <begin position="94"/>
        <end position="119"/>
    </location>
</feature>
<accession>A0A7T8GPW1</accession>
<dbReference type="InterPro" id="IPR051634">
    <property type="entry name" value="Extended_Synaptotagmin"/>
</dbReference>
<feature type="domain" description="C2" evidence="4">
    <location>
        <begin position="335"/>
        <end position="468"/>
    </location>
</feature>
<dbReference type="AlphaFoldDB" id="A0A7T8GPW1"/>
<feature type="non-terminal residue" evidence="5">
    <location>
        <position position="1"/>
    </location>
</feature>
<evidence type="ECO:0000256" key="2">
    <source>
        <dbReference type="ARBA" id="ARBA00022989"/>
    </source>
</evidence>